<dbReference type="Proteomes" id="UP000318937">
    <property type="component" value="Unassembled WGS sequence"/>
</dbReference>
<dbReference type="RefSeq" id="WP_142606494.1">
    <property type="nucleotide sequence ID" value="NZ_VDGG01000012.1"/>
</dbReference>
<evidence type="ECO:0000313" key="2">
    <source>
        <dbReference type="Proteomes" id="UP000318937"/>
    </source>
</evidence>
<gene>
    <name evidence="1" type="ORF">FG383_07475</name>
</gene>
<dbReference type="EMBL" id="VDGG01000012">
    <property type="protein sequence ID" value="TQR16319.1"/>
    <property type="molecule type" value="Genomic_DNA"/>
</dbReference>
<keyword evidence="2" id="KW-1185">Reference proteome</keyword>
<name>A0A544TFU4_9BACI</name>
<evidence type="ECO:0000313" key="1">
    <source>
        <dbReference type="EMBL" id="TQR16319.1"/>
    </source>
</evidence>
<protein>
    <recommendedName>
        <fullName evidence="3">MarR family transcriptional regulator</fullName>
    </recommendedName>
</protein>
<dbReference type="OrthoDB" id="2919467at2"/>
<reference evidence="1 2" key="1">
    <citation type="submission" date="2019-05" db="EMBL/GenBank/DDBJ databases">
        <title>Psychrobacillus vulpis sp. nov., a new species isolated from feces of a red fox that inhabits in The Tablas de Daimiel Natural Park, Albacete, Spain.</title>
        <authorList>
            <person name="Rodriguez M."/>
            <person name="Reina J.C."/>
            <person name="Bejar V."/>
            <person name="Llamas I."/>
        </authorList>
    </citation>
    <scope>NUCLEOTIDE SEQUENCE [LARGE SCALE GENOMIC DNA]</scope>
    <source>
        <strain evidence="1 2">NHI-2</strain>
    </source>
</reference>
<comment type="caution">
    <text evidence="1">The sequence shown here is derived from an EMBL/GenBank/DDBJ whole genome shotgun (WGS) entry which is preliminary data.</text>
</comment>
<evidence type="ECO:0008006" key="3">
    <source>
        <dbReference type="Google" id="ProtNLM"/>
    </source>
</evidence>
<accession>A0A544TFU4</accession>
<sequence length="126" mass="14728">MGKLTLKEQVLLAYYVYNFLEENEQTMLELENVLQDSLQENYAKAVKELKQEGLVDNAKEDDKERITNEGVLYIDNILHIQSESTDGNKLAYVKDNLLIYEIAFSEEKLKEFIYKHVAIDQNANEY</sequence>
<proteinExistence type="predicted"/>
<organism evidence="1 2">
    <name type="scientific">Psychrobacillus soli</name>
    <dbReference type="NCBI Taxonomy" id="1543965"/>
    <lineage>
        <taxon>Bacteria</taxon>
        <taxon>Bacillati</taxon>
        <taxon>Bacillota</taxon>
        <taxon>Bacilli</taxon>
        <taxon>Bacillales</taxon>
        <taxon>Bacillaceae</taxon>
        <taxon>Psychrobacillus</taxon>
    </lineage>
</organism>
<dbReference type="AlphaFoldDB" id="A0A544TFU4"/>